<dbReference type="HOGENOM" id="CLU_028647_0_3_1"/>
<proteinExistence type="predicted"/>
<evidence type="ECO:0000256" key="1">
    <source>
        <dbReference type="SAM" id="MobiDB-lite"/>
    </source>
</evidence>
<evidence type="ECO:0000313" key="4">
    <source>
        <dbReference type="Proteomes" id="UP000011115"/>
    </source>
</evidence>
<dbReference type="AlphaFoldDB" id="M1DGJ9"/>
<dbReference type="PaxDb" id="4113-PGSC0003DMT400088712"/>
<dbReference type="EnsemblPlants" id="PGSC0003DMT400088712">
    <property type="protein sequence ID" value="PGSC0003DMT400088712"/>
    <property type="gene ID" value="PGSC0003DMG400038283"/>
</dbReference>
<reference evidence="3" key="2">
    <citation type="submission" date="2015-06" db="UniProtKB">
        <authorList>
            <consortium name="EnsemblPlants"/>
        </authorList>
    </citation>
    <scope>IDENTIFICATION</scope>
    <source>
        <strain evidence="3">DM1-3 516 R44</strain>
    </source>
</reference>
<name>M1DGJ9_SOLTU</name>
<evidence type="ECO:0000313" key="3">
    <source>
        <dbReference type="EnsemblPlants" id="PGSC0003DMT400088712"/>
    </source>
</evidence>
<keyword evidence="4" id="KW-1185">Reference proteome</keyword>
<dbReference type="InterPro" id="IPR046796">
    <property type="entry name" value="Transposase_32_dom"/>
</dbReference>
<dbReference type="InParanoid" id="M1DGJ9"/>
<feature type="region of interest" description="Disordered" evidence="1">
    <location>
        <begin position="172"/>
        <end position="200"/>
    </location>
</feature>
<feature type="compositionally biased region" description="Polar residues" evidence="1">
    <location>
        <begin position="58"/>
        <end position="80"/>
    </location>
</feature>
<protein>
    <submittedName>
        <fullName evidence="3">Integrase core domain containing protein</fullName>
    </submittedName>
</protein>
<reference evidence="4" key="1">
    <citation type="journal article" date="2011" name="Nature">
        <title>Genome sequence and analysis of the tuber crop potato.</title>
        <authorList>
            <consortium name="The Potato Genome Sequencing Consortium"/>
        </authorList>
    </citation>
    <scope>NUCLEOTIDE SEQUENCE [LARGE SCALE GENOMIC DNA]</scope>
    <source>
        <strain evidence="4">cv. DM1-3 516 R44</strain>
    </source>
</reference>
<evidence type="ECO:0000259" key="2">
    <source>
        <dbReference type="Pfam" id="PF20167"/>
    </source>
</evidence>
<feature type="region of interest" description="Disordered" evidence="1">
    <location>
        <begin position="1"/>
        <end position="95"/>
    </location>
</feature>
<accession>M1DGJ9</accession>
<dbReference type="Proteomes" id="UP000011115">
    <property type="component" value="Unassembled WGS sequence"/>
</dbReference>
<dbReference type="Gramene" id="PGSC0003DMT400088712">
    <property type="protein sequence ID" value="PGSC0003DMT400088712"/>
    <property type="gene ID" value="PGSC0003DMG400038283"/>
</dbReference>
<sequence>MSGAEVYGPHRRSVGSITMKKALAVAPKGRSKSAAPTRKLIDEDTDVENDPTYVLPTGRTSPTAPQTTRNQSKAASSDEATSAGDIRVPQNTDPTLVAEKPNKWCVEGHDNVLKWDRAVMVAALVTGFEIDFAHMLIAEIHERAFKASTTYPFPCLILQLCRDSGVLGTYPTPPATTDDAQASPSQVTSRALSSSRATPSSGFTVVPFVRVQIFEAQIETLLQHSLSHHPPTTNVSFLRKELDSLQPDLDKILVPPTHEPESSPTIPGDDTVLDALFREDLPQPKSTHAQGKRPHSSCIYYTIEDARIKKWERQHTDQARRASIVDEELCL</sequence>
<organism evidence="3 4">
    <name type="scientific">Solanum tuberosum</name>
    <name type="common">Potato</name>
    <dbReference type="NCBI Taxonomy" id="4113"/>
    <lineage>
        <taxon>Eukaryota</taxon>
        <taxon>Viridiplantae</taxon>
        <taxon>Streptophyta</taxon>
        <taxon>Embryophyta</taxon>
        <taxon>Tracheophyta</taxon>
        <taxon>Spermatophyta</taxon>
        <taxon>Magnoliopsida</taxon>
        <taxon>eudicotyledons</taxon>
        <taxon>Gunneridae</taxon>
        <taxon>Pentapetalae</taxon>
        <taxon>asterids</taxon>
        <taxon>lamiids</taxon>
        <taxon>Solanales</taxon>
        <taxon>Solanaceae</taxon>
        <taxon>Solanoideae</taxon>
        <taxon>Solaneae</taxon>
        <taxon>Solanum</taxon>
    </lineage>
</organism>
<feature type="domain" description="Putative plant transposon protein" evidence="2">
    <location>
        <begin position="104"/>
        <end position="166"/>
    </location>
</feature>
<feature type="compositionally biased region" description="Polar residues" evidence="1">
    <location>
        <begin position="182"/>
        <end position="200"/>
    </location>
</feature>
<dbReference type="Pfam" id="PF20167">
    <property type="entry name" value="Transposase_32"/>
    <property type="match status" value="1"/>
</dbReference>